<proteinExistence type="predicted"/>
<evidence type="ECO:0000313" key="2">
    <source>
        <dbReference type="EMBL" id="KAL1511148.1"/>
    </source>
</evidence>
<dbReference type="EMBL" id="JBGBPQ010000014">
    <property type="protein sequence ID" value="KAL1511148.1"/>
    <property type="molecule type" value="Genomic_DNA"/>
</dbReference>
<evidence type="ECO:0000256" key="1">
    <source>
        <dbReference type="SAM" id="MobiDB-lite"/>
    </source>
</evidence>
<feature type="region of interest" description="Disordered" evidence="1">
    <location>
        <begin position="37"/>
        <end position="60"/>
    </location>
</feature>
<reference evidence="2 3" key="1">
    <citation type="journal article" date="2024" name="Science">
        <title>Giant polyketide synthase enzymes in the biosynthesis of giant marine polyether toxins.</title>
        <authorList>
            <person name="Fallon T.R."/>
            <person name="Shende V.V."/>
            <person name="Wierzbicki I.H."/>
            <person name="Pendleton A.L."/>
            <person name="Watervoot N.F."/>
            <person name="Auber R.P."/>
            <person name="Gonzalez D.J."/>
            <person name="Wisecaver J.H."/>
            <person name="Moore B.S."/>
        </authorList>
    </citation>
    <scope>NUCLEOTIDE SEQUENCE [LARGE SCALE GENOMIC DNA]</scope>
    <source>
        <strain evidence="2 3">12B1</strain>
    </source>
</reference>
<evidence type="ECO:0000313" key="3">
    <source>
        <dbReference type="Proteomes" id="UP001515480"/>
    </source>
</evidence>
<dbReference type="Proteomes" id="UP001515480">
    <property type="component" value="Unassembled WGS sequence"/>
</dbReference>
<dbReference type="AlphaFoldDB" id="A0AB34J3C2"/>
<organism evidence="2 3">
    <name type="scientific">Prymnesium parvum</name>
    <name type="common">Toxic golden alga</name>
    <dbReference type="NCBI Taxonomy" id="97485"/>
    <lineage>
        <taxon>Eukaryota</taxon>
        <taxon>Haptista</taxon>
        <taxon>Haptophyta</taxon>
        <taxon>Prymnesiophyceae</taxon>
        <taxon>Prymnesiales</taxon>
        <taxon>Prymnesiaceae</taxon>
        <taxon>Prymnesium</taxon>
    </lineage>
</organism>
<comment type="caution">
    <text evidence="2">The sequence shown here is derived from an EMBL/GenBank/DDBJ whole genome shotgun (WGS) entry which is preliminary data.</text>
</comment>
<sequence length="269" mass="29118">MHRKPSYPASARLTAHRLLDDVEARLEAALARAALADHRASRASRPPRPPSPPPPATHVPPALLVSNGGHHARLFYAIPPEAGVAIKRRRDAARRASLRPPEDAAALSHYGIQMLTDFDRAAQLGGLAQYIPAHLAHARPHPCARARFNSLLARVQQAQLEAAMEARAAPRQLAPPPRAVSAHCGAGSVGTQAERRVAATRDPIWRRDNSTCARFAVAPVCAARRRGGVARVAEVNAWAEFIREPSSRPHLAELNLEVVPHIRADVVVE</sequence>
<keyword evidence="3" id="KW-1185">Reference proteome</keyword>
<accession>A0AB34J3C2</accession>
<gene>
    <name evidence="2" type="ORF">AB1Y20_005966</name>
</gene>
<protein>
    <submittedName>
        <fullName evidence="2">Uncharacterized protein</fullName>
    </submittedName>
</protein>
<name>A0AB34J3C2_PRYPA</name>
<feature type="compositionally biased region" description="Pro residues" evidence="1">
    <location>
        <begin position="46"/>
        <end position="58"/>
    </location>
</feature>